<protein>
    <submittedName>
        <fullName evidence="1">Transposase</fullName>
    </submittedName>
</protein>
<proteinExistence type="predicted"/>
<reference evidence="1 2" key="2">
    <citation type="submission" date="2020-08" db="EMBL/GenBank/DDBJ databases">
        <authorList>
            <person name="Ueki A."/>
            <person name="Tonouchi A."/>
        </authorList>
    </citation>
    <scope>NUCLEOTIDE SEQUENCE [LARGE SCALE GENOMIC DNA]</scope>
    <source>
        <strain evidence="1 2">CTTW</strain>
    </source>
</reference>
<evidence type="ECO:0000313" key="2">
    <source>
        <dbReference type="Proteomes" id="UP000515703"/>
    </source>
</evidence>
<reference evidence="1 2" key="1">
    <citation type="submission" date="2020-08" db="EMBL/GenBank/DDBJ databases">
        <title>Draft genome sequencing of an Anaerocolumna strain isolated from anoxic soil subjected to BSD treatment.</title>
        <authorList>
            <person name="Uek A."/>
            <person name="Tonouchi A."/>
        </authorList>
    </citation>
    <scope>NUCLEOTIDE SEQUENCE [LARGE SCALE GENOMIC DNA]</scope>
    <source>
        <strain evidence="1 2">CTTW</strain>
    </source>
</reference>
<dbReference type="Proteomes" id="UP000515703">
    <property type="component" value="Chromosome"/>
</dbReference>
<organism evidence="1 2">
    <name type="scientific">Anaerocolumna chitinilytica</name>
    <dbReference type="NCBI Taxonomy" id="1727145"/>
    <lineage>
        <taxon>Bacteria</taxon>
        <taxon>Bacillati</taxon>
        <taxon>Bacillota</taxon>
        <taxon>Clostridia</taxon>
        <taxon>Lachnospirales</taxon>
        <taxon>Lachnospiraceae</taxon>
        <taxon>Anaerocolumna</taxon>
    </lineage>
</organism>
<sequence>MSKNSTRYSEEFKQQIVDLYNSGSSVTYLSSEYGVSNITIYSWIKQLSPVKVSEKDELNLKDYGKMKKRIAELEMENKILKKLLLYS</sequence>
<dbReference type="RefSeq" id="WP_185256459.1">
    <property type="nucleotide sequence ID" value="NZ_AP023368.1"/>
</dbReference>
<dbReference type="GO" id="GO:0004803">
    <property type="term" value="F:transposase activity"/>
    <property type="evidence" value="ECO:0007669"/>
    <property type="project" value="InterPro"/>
</dbReference>
<dbReference type="SUPFAM" id="SSF46689">
    <property type="entry name" value="Homeodomain-like"/>
    <property type="match status" value="1"/>
</dbReference>
<dbReference type="AlphaFoldDB" id="A0A7I8DUM6"/>
<gene>
    <name evidence="1" type="ORF">bsdcttw_38660</name>
</gene>
<evidence type="ECO:0000313" key="1">
    <source>
        <dbReference type="EMBL" id="BCK00826.1"/>
    </source>
</evidence>
<dbReference type="InterPro" id="IPR009057">
    <property type="entry name" value="Homeodomain-like_sf"/>
</dbReference>
<dbReference type="EMBL" id="AP023368">
    <property type="protein sequence ID" value="BCK00826.1"/>
    <property type="molecule type" value="Genomic_DNA"/>
</dbReference>
<dbReference type="GO" id="GO:0006313">
    <property type="term" value="P:DNA transposition"/>
    <property type="evidence" value="ECO:0007669"/>
    <property type="project" value="InterPro"/>
</dbReference>
<dbReference type="Pfam" id="PF01527">
    <property type="entry name" value="HTH_Tnp_1"/>
    <property type="match status" value="1"/>
</dbReference>
<dbReference type="GO" id="GO:0003677">
    <property type="term" value="F:DNA binding"/>
    <property type="evidence" value="ECO:0007669"/>
    <property type="project" value="InterPro"/>
</dbReference>
<dbReference type="InterPro" id="IPR002514">
    <property type="entry name" value="Transposase_8"/>
</dbReference>
<dbReference type="Gene3D" id="1.10.10.60">
    <property type="entry name" value="Homeodomain-like"/>
    <property type="match status" value="1"/>
</dbReference>
<keyword evidence="2" id="KW-1185">Reference proteome</keyword>
<name>A0A7I8DUM6_9FIRM</name>
<dbReference type="KEGG" id="acht:bsdcttw_38660"/>
<accession>A0A7I8DUM6</accession>